<protein>
    <submittedName>
        <fullName evidence="2">Uncharacterized protein</fullName>
    </submittedName>
</protein>
<dbReference type="EMBL" id="CAJNDS010001569">
    <property type="protein sequence ID" value="CAE7265926.1"/>
    <property type="molecule type" value="Genomic_DNA"/>
</dbReference>
<dbReference type="OrthoDB" id="406868at2759"/>
<name>A0A812MEI2_9DINO</name>
<reference evidence="2" key="1">
    <citation type="submission" date="2021-02" db="EMBL/GenBank/DDBJ databases">
        <authorList>
            <person name="Dougan E. K."/>
            <person name="Rhodes N."/>
            <person name="Thang M."/>
            <person name="Chan C."/>
        </authorList>
    </citation>
    <scope>NUCLEOTIDE SEQUENCE</scope>
</reference>
<feature type="region of interest" description="Disordered" evidence="1">
    <location>
        <begin position="176"/>
        <end position="204"/>
    </location>
</feature>
<evidence type="ECO:0000313" key="3">
    <source>
        <dbReference type="Proteomes" id="UP000604046"/>
    </source>
</evidence>
<evidence type="ECO:0000313" key="2">
    <source>
        <dbReference type="EMBL" id="CAE7265926.1"/>
    </source>
</evidence>
<gene>
    <name evidence="2" type="ORF">SNAT2548_LOCUS14060</name>
</gene>
<dbReference type="AlphaFoldDB" id="A0A812MEI2"/>
<dbReference type="Proteomes" id="UP000604046">
    <property type="component" value="Unassembled WGS sequence"/>
</dbReference>
<organism evidence="2 3">
    <name type="scientific">Symbiodinium natans</name>
    <dbReference type="NCBI Taxonomy" id="878477"/>
    <lineage>
        <taxon>Eukaryota</taxon>
        <taxon>Sar</taxon>
        <taxon>Alveolata</taxon>
        <taxon>Dinophyceae</taxon>
        <taxon>Suessiales</taxon>
        <taxon>Symbiodiniaceae</taxon>
        <taxon>Symbiodinium</taxon>
    </lineage>
</organism>
<keyword evidence="3" id="KW-1185">Reference proteome</keyword>
<evidence type="ECO:0000256" key="1">
    <source>
        <dbReference type="SAM" id="MobiDB-lite"/>
    </source>
</evidence>
<accession>A0A812MEI2</accession>
<proteinExistence type="predicted"/>
<sequence>MCSSSIQGLWLELETRAVYNVTASEKPNHWSVTLVDFPTSNQCIFEIRDGGKGKQLFPMGQLKSMQPYRLSQGLGSRPTRIVWCSDTPTRQRQRTWDKRVQLWSSTLVQLTYEFENSVFQLVLRKLTGEVISTVAMDLDTSWVEARVLMIPGLKDLLSKARKLAFVSPKGDVLTRSDDRRPIGDIVGFGGGDDQKPGKKQRLSR</sequence>
<comment type="caution">
    <text evidence="2">The sequence shown here is derived from an EMBL/GenBank/DDBJ whole genome shotgun (WGS) entry which is preliminary data.</text>
</comment>